<feature type="compositionally biased region" description="Polar residues" evidence="1">
    <location>
        <begin position="134"/>
        <end position="150"/>
    </location>
</feature>
<protein>
    <submittedName>
        <fullName evidence="2 4">Uncharacterized protein</fullName>
    </submittedName>
</protein>
<proteinExistence type="predicted"/>
<evidence type="ECO:0000313" key="2">
    <source>
        <dbReference type="EMBL" id="VDP94084.1"/>
    </source>
</evidence>
<evidence type="ECO:0000313" key="3">
    <source>
        <dbReference type="Proteomes" id="UP000272942"/>
    </source>
</evidence>
<dbReference type="WBParaSite" id="ECPE_0001685401-mRNA-1">
    <property type="protein sequence ID" value="ECPE_0001685401-mRNA-1"/>
    <property type="gene ID" value="ECPE_0001685401"/>
</dbReference>
<dbReference type="AlphaFoldDB" id="A0A183BC76"/>
<keyword evidence="3" id="KW-1185">Reference proteome</keyword>
<reference evidence="4" key="1">
    <citation type="submission" date="2016-06" db="UniProtKB">
        <authorList>
            <consortium name="WormBaseParasite"/>
        </authorList>
    </citation>
    <scope>IDENTIFICATION</scope>
</reference>
<feature type="region of interest" description="Disordered" evidence="1">
    <location>
        <begin position="117"/>
        <end position="150"/>
    </location>
</feature>
<evidence type="ECO:0000313" key="4">
    <source>
        <dbReference type="WBParaSite" id="ECPE_0001685401-mRNA-1"/>
    </source>
</evidence>
<reference evidence="2 3" key="2">
    <citation type="submission" date="2018-11" db="EMBL/GenBank/DDBJ databases">
        <authorList>
            <consortium name="Pathogen Informatics"/>
        </authorList>
    </citation>
    <scope>NUCLEOTIDE SEQUENCE [LARGE SCALE GENOMIC DNA]</scope>
    <source>
        <strain evidence="2 3">Egypt</strain>
    </source>
</reference>
<name>A0A183BC76_9TREM</name>
<feature type="compositionally biased region" description="Polar residues" evidence="1">
    <location>
        <begin position="117"/>
        <end position="126"/>
    </location>
</feature>
<accession>A0A183BC76</accession>
<organism evidence="4">
    <name type="scientific">Echinostoma caproni</name>
    <dbReference type="NCBI Taxonomy" id="27848"/>
    <lineage>
        <taxon>Eukaryota</taxon>
        <taxon>Metazoa</taxon>
        <taxon>Spiralia</taxon>
        <taxon>Lophotrochozoa</taxon>
        <taxon>Platyhelminthes</taxon>
        <taxon>Trematoda</taxon>
        <taxon>Digenea</taxon>
        <taxon>Plagiorchiida</taxon>
        <taxon>Echinostomata</taxon>
        <taxon>Echinostomatoidea</taxon>
        <taxon>Echinostomatidae</taxon>
        <taxon>Echinostoma</taxon>
    </lineage>
</organism>
<dbReference type="Proteomes" id="UP000272942">
    <property type="component" value="Unassembled WGS sequence"/>
</dbReference>
<evidence type="ECO:0000256" key="1">
    <source>
        <dbReference type="SAM" id="MobiDB-lite"/>
    </source>
</evidence>
<dbReference type="InterPro" id="IPR043155">
    <property type="entry name" value="VPS33_dom3b"/>
</dbReference>
<dbReference type="EMBL" id="UZAN01066008">
    <property type="protein sequence ID" value="VDP94084.1"/>
    <property type="molecule type" value="Genomic_DNA"/>
</dbReference>
<sequence length="179" mass="19697">MWKRNRKNVHQWVFRLIISHSLVPNPLFDPIVPPCFVYPHSLHSVTYVLFPTALSRGDRLIDGIRLAALASVTHDGLADETYNLLHRAILHAAGQAVYPMLLALRDLKLFAPRSQYLSPSSVQTDPKNLPLSENGMTSPPTTAVGQNSATSATHSSSKYALSAAVARLGLVSKRKSLYK</sequence>
<dbReference type="Gene3D" id="1.25.40.850">
    <property type="match status" value="1"/>
</dbReference>
<gene>
    <name evidence="2" type="ORF">ECPE_LOCUS16811</name>
</gene>